<dbReference type="InParanoid" id="C1DZE2"/>
<dbReference type="InterPro" id="IPR013216">
    <property type="entry name" value="Methyltransf_11"/>
</dbReference>
<dbReference type="SUPFAM" id="SSF53335">
    <property type="entry name" value="S-adenosyl-L-methionine-dependent methyltransferases"/>
    <property type="match status" value="1"/>
</dbReference>
<dbReference type="CDD" id="cd02440">
    <property type="entry name" value="AdoMet_MTases"/>
    <property type="match status" value="1"/>
</dbReference>
<dbReference type="RefSeq" id="XP_002499845.1">
    <property type="nucleotide sequence ID" value="XM_002499799.1"/>
</dbReference>
<dbReference type="InterPro" id="IPR050508">
    <property type="entry name" value="Methyltransf_Superfamily"/>
</dbReference>
<reference evidence="2 3" key="1">
    <citation type="journal article" date="2009" name="Science">
        <title>Green evolution and dynamic adaptations revealed by genomes of the marine picoeukaryotes Micromonas.</title>
        <authorList>
            <person name="Worden A.Z."/>
            <person name="Lee J.H."/>
            <person name="Mock T."/>
            <person name="Rouze P."/>
            <person name="Simmons M.P."/>
            <person name="Aerts A.L."/>
            <person name="Allen A.E."/>
            <person name="Cuvelier M.L."/>
            <person name="Derelle E."/>
            <person name="Everett M.V."/>
            <person name="Foulon E."/>
            <person name="Grimwood J."/>
            <person name="Gundlach H."/>
            <person name="Henrissat B."/>
            <person name="Napoli C."/>
            <person name="McDonald S.M."/>
            <person name="Parker M.S."/>
            <person name="Rombauts S."/>
            <person name="Salamov A."/>
            <person name="Von Dassow P."/>
            <person name="Badger J.H."/>
            <person name="Coutinho P.M."/>
            <person name="Demir E."/>
            <person name="Dubchak I."/>
            <person name="Gentemann C."/>
            <person name="Eikrem W."/>
            <person name="Gready J.E."/>
            <person name="John U."/>
            <person name="Lanier W."/>
            <person name="Lindquist E.A."/>
            <person name="Lucas S."/>
            <person name="Mayer K.F."/>
            <person name="Moreau H."/>
            <person name="Not F."/>
            <person name="Otillar R."/>
            <person name="Panaud O."/>
            <person name="Pangilinan J."/>
            <person name="Paulsen I."/>
            <person name="Piegu B."/>
            <person name="Poliakov A."/>
            <person name="Robbens S."/>
            <person name="Schmutz J."/>
            <person name="Toulza E."/>
            <person name="Wyss T."/>
            <person name="Zelensky A."/>
            <person name="Zhou K."/>
            <person name="Armbrust E.V."/>
            <person name="Bhattacharya D."/>
            <person name="Goodenough U.W."/>
            <person name="Van de Peer Y."/>
            <person name="Grigoriev I.V."/>
        </authorList>
    </citation>
    <scope>NUCLEOTIDE SEQUENCE [LARGE SCALE GENOMIC DNA]</scope>
    <source>
        <strain evidence="3">RCC299 / NOUM17</strain>
    </source>
</reference>
<gene>
    <name evidence="2" type="primary">CMV1A</name>
    <name evidence="2" type="ORF">MICPUN_56569</name>
</gene>
<evidence type="ECO:0000259" key="1">
    <source>
        <dbReference type="Pfam" id="PF08241"/>
    </source>
</evidence>
<dbReference type="PANTHER" id="PTHR42912">
    <property type="entry name" value="METHYLTRANSFERASE"/>
    <property type="match status" value="1"/>
</dbReference>
<dbReference type="GeneID" id="8240572"/>
<dbReference type="eggNOG" id="ENOG502RRD0">
    <property type="taxonomic scope" value="Eukaryota"/>
</dbReference>
<sequence>MSFATSTRATLGADVAASRRSGRRVARRSLIGGASGTTGTADDKVKPDWAGDDLLSKVVDAAISNKVLYEGIMKPMARRTLINTAEKNGVAWRDIAEELGNEPAVKQAFDEIENKSVEYPEYYLQPFHAYAEGNLCWQAAVEAEPATYSMALRVWPKDRITADAAQKRLRDSYTGALRAHVDEYYGKEPDTIVDVGCSVGISTRYISDAFPNSKMVGLDLSPYMLAVAKHRDEGEPGSERRTWVHGKGEDTKMADNSVDIVSLAFVIHECPEYATRALMTEAARILKPGGVFVMTDNNPKSPVIQNLPPALFTLMKSTEPHSNEYYTIDIEGMLRECGFEHVHTENTDPRHRTVLGSLKK</sequence>
<dbReference type="AlphaFoldDB" id="C1DZE2"/>
<dbReference type="Pfam" id="PF08241">
    <property type="entry name" value="Methyltransf_11"/>
    <property type="match status" value="1"/>
</dbReference>
<dbReference type="KEGG" id="mis:MICPUN_56569"/>
<organism evidence="2 3">
    <name type="scientific">Micromonas commoda (strain RCC299 / NOUM17 / CCMP2709)</name>
    <name type="common">Picoplanktonic green alga</name>
    <dbReference type="NCBI Taxonomy" id="296587"/>
    <lineage>
        <taxon>Eukaryota</taxon>
        <taxon>Viridiplantae</taxon>
        <taxon>Chlorophyta</taxon>
        <taxon>Mamiellophyceae</taxon>
        <taxon>Mamiellales</taxon>
        <taxon>Mamiellaceae</taxon>
        <taxon>Micromonas</taxon>
    </lineage>
</organism>
<dbReference type="Gene3D" id="3.40.50.150">
    <property type="entry name" value="Vaccinia Virus protein VP39"/>
    <property type="match status" value="1"/>
</dbReference>
<keyword evidence="3" id="KW-1185">Reference proteome</keyword>
<name>C1DZE2_MICCC</name>
<dbReference type="PANTHER" id="PTHR42912:SF80">
    <property type="entry name" value="METHYLTRANSFERASE DOMAIN-CONTAINING PROTEIN"/>
    <property type="match status" value="1"/>
</dbReference>
<evidence type="ECO:0000313" key="3">
    <source>
        <dbReference type="Proteomes" id="UP000002009"/>
    </source>
</evidence>
<dbReference type="GO" id="GO:0008757">
    <property type="term" value="F:S-adenosylmethionine-dependent methyltransferase activity"/>
    <property type="evidence" value="ECO:0007669"/>
    <property type="project" value="InterPro"/>
</dbReference>
<dbReference type="EMBL" id="CP001323">
    <property type="protein sequence ID" value="ACO61103.1"/>
    <property type="molecule type" value="Genomic_DNA"/>
</dbReference>
<accession>C1DZE2</accession>
<proteinExistence type="predicted"/>
<dbReference type="InterPro" id="IPR029063">
    <property type="entry name" value="SAM-dependent_MTases_sf"/>
</dbReference>
<dbReference type="OMA" id="GCSVGMS"/>
<protein>
    <submittedName>
        <fullName evidence="2">CMV 1a interacting protein 1</fullName>
    </submittedName>
</protein>
<dbReference type="STRING" id="296587.C1DZE2"/>
<feature type="domain" description="Methyltransferase type 11" evidence="1">
    <location>
        <begin position="193"/>
        <end position="294"/>
    </location>
</feature>
<dbReference type="OrthoDB" id="2013972at2759"/>
<evidence type="ECO:0000313" key="2">
    <source>
        <dbReference type="EMBL" id="ACO61103.1"/>
    </source>
</evidence>
<dbReference type="Proteomes" id="UP000002009">
    <property type="component" value="Chromosome 2"/>
</dbReference>